<feature type="repeat" description="Xin" evidence="5">
    <location>
        <begin position="519"/>
        <end position="534"/>
    </location>
</feature>
<gene>
    <name evidence="7" type="ORF">mPipKuh1_018890</name>
</gene>
<organism evidence="7 8">
    <name type="scientific">Pipistrellus kuhlii</name>
    <name type="common">Kuhl's pipistrelle</name>
    <dbReference type="NCBI Taxonomy" id="59472"/>
    <lineage>
        <taxon>Eukaryota</taxon>
        <taxon>Metazoa</taxon>
        <taxon>Chordata</taxon>
        <taxon>Craniata</taxon>
        <taxon>Vertebrata</taxon>
        <taxon>Euteleostomi</taxon>
        <taxon>Mammalia</taxon>
        <taxon>Eutheria</taxon>
        <taxon>Laurasiatheria</taxon>
        <taxon>Chiroptera</taxon>
        <taxon>Yangochiroptera</taxon>
        <taxon>Vespertilionidae</taxon>
        <taxon>Pipistrellus</taxon>
    </lineage>
</organism>
<comment type="caution">
    <text evidence="7">The sequence shown here is derived from an EMBL/GenBank/DDBJ whole genome shotgun (WGS) entry which is preliminary data.</text>
</comment>
<evidence type="ECO:0000256" key="4">
    <source>
        <dbReference type="ARBA" id="ARBA00023203"/>
    </source>
</evidence>
<keyword evidence="4 5" id="KW-0009">Actin-binding</keyword>
<feature type="compositionally biased region" description="Polar residues" evidence="6">
    <location>
        <begin position="1281"/>
        <end position="1297"/>
    </location>
</feature>
<dbReference type="GO" id="GO:0001725">
    <property type="term" value="C:stress fiber"/>
    <property type="evidence" value="ECO:0007669"/>
    <property type="project" value="TreeGrafter"/>
</dbReference>
<feature type="compositionally biased region" description="Low complexity" evidence="6">
    <location>
        <begin position="1639"/>
        <end position="1648"/>
    </location>
</feature>
<feature type="repeat" description="Xin" evidence="5">
    <location>
        <begin position="601"/>
        <end position="616"/>
    </location>
</feature>
<evidence type="ECO:0008006" key="9">
    <source>
        <dbReference type="Google" id="ProtNLM"/>
    </source>
</evidence>
<feature type="compositionally biased region" description="Basic and acidic residues" evidence="6">
    <location>
        <begin position="179"/>
        <end position="192"/>
    </location>
</feature>
<dbReference type="EMBL" id="JACAGB010000011">
    <property type="protein sequence ID" value="KAF6336015.1"/>
    <property type="molecule type" value="Genomic_DNA"/>
</dbReference>
<feature type="repeat" description="Xin" evidence="5">
    <location>
        <begin position="557"/>
        <end position="572"/>
    </location>
</feature>
<dbReference type="GO" id="GO:0051015">
    <property type="term" value="F:actin filament binding"/>
    <property type="evidence" value="ECO:0007669"/>
    <property type="project" value="TreeGrafter"/>
</dbReference>
<feature type="region of interest" description="Disordered" evidence="6">
    <location>
        <begin position="138"/>
        <end position="198"/>
    </location>
</feature>
<comment type="subcellular location">
    <subcellularLocation>
        <location evidence="1">Cell junction</location>
    </subcellularLocation>
</comment>
<feature type="region of interest" description="Disordered" evidence="6">
    <location>
        <begin position="577"/>
        <end position="602"/>
    </location>
</feature>
<feature type="compositionally biased region" description="Polar residues" evidence="6">
    <location>
        <begin position="1586"/>
        <end position="1604"/>
    </location>
</feature>
<feature type="compositionally biased region" description="Polar residues" evidence="6">
    <location>
        <begin position="1431"/>
        <end position="1448"/>
    </location>
</feature>
<evidence type="ECO:0000256" key="6">
    <source>
        <dbReference type="SAM" id="MobiDB-lite"/>
    </source>
</evidence>
<name>A0A7J7WEZ7_PIPKU</name>
<evidence type="ECO:0000313" key="7">
    <source>
        <dbReference type="EMBL" id="KAF6336015.1"/>
    </source>
</evidence>
<feature type="compositionally biased region" description="Polar residues" evidence="6">
    <location>
        <begin position="1"/>
        <end position="10"/>
    </location>
</feature>
<sequence length="1807" mass="192358">MSNTQTQVAPTPTIPMATAQDLPLPPPPQPPRAPEDLPLPPPKESFAKFHQQRQANELRRLYRHIHPELRKNLAEAVAEDLAEVLGAEEPTEGDVQCMRWIFENWRLDAIGDHEKPAAAREPVPSGDVQATSRRFEEGSFAGGTGQEPAGPPPPSGADVRAARRLFETKPLAELTGQTEEARAPEAPAKEPEASGDVQGTRMLFETRPLDRLGSRPSAQESPLELRSEIRELKGDVKKTVRLFQTEPLCAIRDAEGAIHEVKAVCREEIQSHAVRSARWLFETRPLDAINRDPSQVRLIRGISLEEGARPDVSATRWIFETQPLDAIREILVDEKDFQPSPDLLPPGPDVRQQRYLFETRALDTLKGEEEAVAEAPPKEEVVPGDVRSTLWLFEMKPQDTPRGQVQVGHLQRVGPGQGEGLMCAHLSSDSFSALCLPPSAPQKDGVKGDVKTFKNLFETLPLDSIGQGEPSTPGNGSEVAGTDSAGQAQDTGSPVYAVQDGRGHLHALTSVSREQVVGGDVQGYRWMFETQPLDQLGRSPSTIDVVRGITRQEVVAGDVSTARWLFETQPLEVIHQRERQERQEEEGRSQAGPQPEAAPKGDVQTIRWLFETCPMSELAEKQGSEATDSTAKAEAQSCTWMFVPQTLDRPEGSRDQHLQVCQVRAGEGQTDRHVFEIEPLRASGGPCGRAPVRYCSHVEIPSGQVSRQKEVFQGLDAGKREDQGSRAIPEPIPVGSVHKFTWLFENCPMGSLAAESIRGGDLQEEQPVGPSGSVPKRQETAIQGTLRTLHATPGILHRGGILMEARGPGELCLAKYVLPGPGQGPPHIWKEELVSSELPRIVRLVLSRPDVDQQGLLVQEDPAGHLRLRPMRLLGGSGNVDDLDPEFQQLLACGLGTSVARTGLVMQETEQGLVSLTAYSLQPWLSSRAPERSSVQLLASCIDKGDLSGLHSLRWEPPADPVPVPASEEAQRLPATESIIHVPPLDPSMEMGHLRGPGAAPGTPQTIAKRSLLAGKEKQEDCCAGQEGAEALGKSKGASTTSPGPGAADLQATMQGLRMATAEAQSLQQQVLNKPKQGPTPGAVSTPFQDGLPQALAAATGTAQSNTRPTAGGDPRIPAAPKKVSGEQKVLPTGLPGGRVTIQDGVYNAHPVRTCDLPGSVQPFEREHPPRGGETVCLTQASSPLHECPGQSLGQSREEPGGCTQRAWGPPEKAMAEVSPQAAETTLKAASSAHYTLTSGPPAAGDGLHSHNASDPPPPLPAAVTGPDFPSQAHRDKDSSPAGQTSPGESQTKTPNLEPTFPPRKKPQLPPKPAHLGQIPPPQRLPKPSAPSPSSSQGKYKQGETKAATPPPAKVPTTTGQGHASLAGFSSGQSQPGPQHGPSTMAPGPTKSQAMGSNVQSPEPPKVSALNSDPTSPRHGPGTPGEKLMECSQQGAPESCETQQGSPQELQNLLSQVQALEKEAASSVDVGALRRIFEAVPQLEGALQAPAAPHKPEASMEQAFGELTRVSMELSRLKKQTLTRLLSIEEAVHKALSKMSGLQPEANTRGYPQGPLEDHGAYKVSVMDSSGARPNCSGEKVRGQTAPRSQPEVTCHTEVQSQAKVKSHTETRGPADSPAPSTRRMETLREDAGIPPVSPSSRDASSSPTFISFKSAARKLPEAPSPGGSPAVSVQSTHLAQDVSQAPLHQKGIRAKAGEIEVTQGSGQPGPTLASAGTLPGAQKSVLELQTGPGGSQRWEAMRTGTEQYTEAGQCGNALLTPSTMATEQAEPSGGPGPHLGLQASPLLKPFLHSPAELSGHSQSAAQ</sequence>
<feature type="compositionally biased region" description="Polar residues" evidence="6">
    <location>
        <begin position="1368"/>
        <end position="1377"/>
    </location>
</feature>
<dbReference type="Pfam" id="PF08043">
    <property type="entry name" value="Xin"/>
    <property type="match status" value="7"/>
</dbReference>
<evidence type="ECO:0000313" key="8">
    <source>
        <dbReference type="Proteomes" id="UP000558488"/>
    </source>
</evidence>
<dbReference type="GO" id="GO:0005925">
    <property type="term" value="C:focal adhesion"/>
    <property type="evidence" value="ECO:0007669"/>
    <property type="project" value="TreeGrafter"/>
</dbReference>
<feature type="compositionally biased region" description="Pro residues" evidence="6">
    <location>
        <begin position="1308"/>
        <end position="1331"/>
    </location>
</feature>
<feature type="region of interest" description="Disordered" evidence="6">
    <location>
        <begin position="1186"/>
        <end position="1448"/>
    </location>
</feature>
<protein>
    <recommendedName>
        <fullName evidence="9">Xin actin binding repeat containing 1</fullName>
    </recommendedName>
</protein>
<feature type="region of interest" description="Disordered" evidence="6">
    <location>
        <begin position="461"/>
        <end position="497"/>
    </location>
</feature>
<dbReference type="PROSITE" id="PS51389">
    <property type="entry name" value="XIN"/>
    <property type="match status" value="8"/>
</dbReference>
<dbReference type="PANTHER" id="PTHR22591:SF2">
    <property type="entry name" value="XIN ACTIN-BINDING REPEAT-CONTAINING PROTEIN 1"/>
    <property type="match status" value="1"/>
</dbReference>
<feature type="compositionally biased region" description="Pro residues" evidence="6">
    <location>
        <begin position="23"/>
        <end position="43"/>
    </location>
</feature>
<feature type="region of interest" description="Disordered" evidence="6">
    <location>
        <begin position="1538"/>
        <end position="1718"/>
    </location>
</feature>
<dbReference type="InterPro" id="IPR030072">
    <property type="entry name" value="XIRP1/XIRP2"/>
</dbReference>
<dbReference type="PANTHER" id="PTHR22591">
    <property type="entry name" value="XIN"/>
    <property type="match status" value="1"/>
</dbReference>
<feature type="region of interest" description="Disordered" evidence="6">
    <location>
        <begin position="1764"/>
        <end position="1807"/>
    </location>
</feature>
<keyword evidence="3" id="KW-0965">Cell junction</keyword>
<comment type="similarity">
    <text evidence="5">Belongs to the Xin family.</text>
</comment>
<feature type="repeat" description="Xin" evidence="5">
    <location>
        <begin position="310"/>
        <end position="325"/>
    </location>
</feature>
<comment type="domain">
    <text evidence="5">Xin repeats bind F-actin.</text>
</comment>
<dbReference type="GO" id="GO:0007015">
    <property type="term" value="P:actin filament organization"/>
    <property type="evidence" value="ECO:0007669"/>
    <property type="project" value="TreeGrafter"/>
</dbReference>
<feature type="region of interest" description="Disordered" evidence="6">
    <location>
        <begin position="1"/>
        <end position="44"/>
    </location>
</feature>
<proteinExistence type="inferred from homology"/>
<feature type="compositionally biased region" description="Polar residues" evidence="6">
    <location>
        <begin position="1672"/>
        <end position="1684"/>
    </location>
</feature>
<feature type="compositionally biased region" description="Basic and acidic residues" evidence="6">
    <location>
        <begin position="1623"/>
        <end position="1632"/>
    </location>
</feature>
<dbReference type="Proteomes" id="UP000558488">
    <property type="component" value="Unassembled WGS sequence"/>
</dbReference>
<reference evidence="7 8" key="1">
    <citation type="journal article" date="2020" name="Nature">
        <title>Six reference-quality genomes reveal evolution of bat adaptations.</title>
        <authorList>
            <person name="Jebb D."/>
            <person name="Huang Z."/>
            <person name="Pippel M."/>
            <person name="Hughes G.M."/>
            <person name="Lavrichenko K."/>
            <person name="Devanna P."/>
            <person name="Winkler S."/>
            <person name="Jermiin L.S."/>
            <person name="Skirmuntt E.C."/>
            <person name="Katzourakis A."/>
            <person name="Burkitt-Gray L."/>
            <person name="Ray D.A."/>
            <person name="Sullivan K.A.M."/>
            <person name="Roscito J.G."/>
            <person name="Kirilenko B.M."/>
            <person name="Davalos L.M."/>
            <person name="Corthals A.P."/>
            <person name="Power M.L."/>
            <person name="Jones G."/>
            <person name="Ransome R.D."/>
            <person name="Dechmann D.K.N."/>
            <person name="Locatelli A.G."/>
            <person name="Puechmaille S.J."/>
            <person name="Fedrigo O."/>
            <person name="Jarvis E.D."/>
            <person name="Hiller M."/>
            <person name="Vernes S.C."/>
            <person name="Myers E.W."/>
            <person name="Teeling E.C."/>
        </authorList>
    </citation>
    <scope>NUCLEOTIDE SEQUENCE [LARGE SCALE GENOMIC DNA]</scope>
    <source>
        <strain evidence="7">MPipKuh1</strain>
        <tissue evidence="7">Flight muscle</tissue>
    </source>
</reference>
<feature type="region of interest" description="Disordered" evidence="6">
    <location>
        <begin position="1097"/>
        <end position="1137"/>
    </location>
</feature>
<feature type="repeat" description="Xin" evidence="5">
    <location>
        <begin position="234"/>
        <end position="249"/>
    </location>
</feature>
<feature type="repeat" description="Xin" evidence="5">
    <location>
        <begin position="735"/>
        <end position="750"/>
    </location>
</feature>
<keyword evidence="8" id="KW-1185">Reference proteome</keyword>
<feature type="compositionally biased region" description="Basic and acidic residues" evidence="6">
    <location>
        <begin position="577"/>
        <end position="588"/>
    </location>
</feature>
<evidence type="ECO:0000256" key="5">
    <source>
        <dbReference type="PROSITE-ProRule" id="PRU00721"/>
    </source>
</evidence>
<evidence type="ECO:0000256" key="2">
    <source>
        <dbReference type="ARBA" id="ARBA00022737"/>
    </source>
</evidence>
<feature type="repeat" description="Xin" evidence="5">
    <location>
        <begin position="195"/>
        <end position="210"/>
    </location>
</feature>
<dbReference type="InterPro" id="IPR012510">
    <property type="entry name" value="Actin-binding_Xin_repeat"/>
</dbReference>
<feature type="compositionally biased region" description="Polar residues" evidence="6">
    <location>
        <begin position="1390"/>
        <end position="1401"/>
    </location>
</feature>
<evidence type="ECO:0000256" key="3">
    <source>
        <dbReference type="ARBA" id="ARBA00022949"/>
    </source>
</evidence>
<evidence type="ECO:0000256" key="1">
    <source>
        <dbReference type="ARBA" id="ARBA00004282"/>
    </source>
</evidence>
<accession>A0A7J7WEZ7</accession>
<feature type="repeat" description="Xin" evidence="5">
    <location>
        <begin position="448"/>
        <end position="463"/>
    </location>
</feature>
<keyword evidence="2" id="KW-0677">Repeat</keyword>